<keyword evidence="6" id="KW-1185">Reference proteome</keyword>
<protein>
    <submittedName>
        <fullName evidence="5">Glycosyltransferase family 2 protein</fullName>
    </submittedName>
</protein>
<accession>A0ABW5CNE1</accession>
<evidence type="ECO:0000313" key="6">
    <source>
        <dbReference type="Proteomes" id="UP001597371"/>
    </source>
</evidence>
<dbReference type="Gene3D" id="3.90.550.10">
    <property type="entry name" value="Spore Coat Polysaccharide Biosynthesis Protein SpsA, Chain A"/>
    <property type="match status" value="1"/>
</dbReference>
<proteinExistence type="inferred from homology"/>
<dbReference type="EMBL" id="JBHUIJ010000009">
    <property type="protein sequence ID" value="MFD2237512.1"/>
    <property type="molecule type" value="Genomic_DNA"/>
</dbReference>
<evidence type="ECO:0000256" key="3">
    <source>
        <dbReference type="ARBA" id="ARBA00022679"/>
    </source>
</evidence>
<dbReference type="RefSeq" id="WP_209737650.1">
    <property type="nucleotide sequence ID" value="NZ_CP072611.1"/>
</dbReference>
<evidence type="ECO:0000259" key="4">
    <source>
        <dbReference type="Pfam" id="PF00535"/>
    </source>
</evidence>
<organism evidence="5 6">
    <name type="scientific">Aureimonas populi</name>
    <dbReference type="NCBI Taxonomy" id="1701758"/>
    <lineage>
        <taxon>Bacteria</taxon>
        <taxon>Pseudomonadati</taxon>
        <taxon>Pseudomonadota</taxon>
        <taxon>Alphaproteobacteria</taxon>
        <taxon>Hyphomicrobiales</taxon>
        <taxon>Aurantimonadaceae</taxon>
        <taxon>Aureimonas</taxon>
    </lineage>
</organism>
<name>A0ABW5CNE1_9HYPH</name>
<sequence>MAKVIAVVVTFNRKELLQRCLSALEAQTRPCDAIIVVDNASTDGTAHWLGENHREGTEAYGLSRNIGGAGGFNFGLRTAFQASADFIWVMDDDVICEPDALERLLEADRALEERGVERAFLASTIWTPEGMATNVPEIDRRPNRIDYENWTACLDLTAAPVTRATFVSILFPRRALEEHGLPLAPMFIWADDTEYTIRVTRRIPGFVVGASRVTHVRAMAGNISLLTEDNPVRIGFHRLLARNMVYVVRTHFGRKALLRHLRKEARTILKLLRAGQAGKARVLAGGIAEGLRFRPPVERADSSPRSLGVEITRIGKAERETQAA</sequence>
<dbReference type="InterPro" id="IPR001173">
    <property type="entry name" value="Glyco_trans_2-like"/>
</dbReference>
<comment type="caution">
    <text evidence="5">The sequence shown here is derived from an EMBL/GenBank/DDBJ whole genome shotgun (WGS) entry which is preliminary data.</text>
</comment>
<reference evidence="6" key="1">
    <citation type="journal article" date="2019" name="Int. J. Syst. Evol. Microbiol.">
        <title>The Global Catalogue of Microorganisms (GCM) 10K type strain sequencing project: providing services to taxonomists for standard genome sequencing and annotation.</title>
        <authorList>
            <consortium name="The Broad Institute Genomics Platform"/>
            <consortium name="The Broad Institute Genome Sequencing Center for Infectious Disease"/>
            <person name="Wu L."/>
            <person name="Ma J."/>
        </authorList>
    </citation>
    <scope>NUCLEOTIDE SEQUENCE [LARGE SCALE GENOMIC DNA]</scope>
    <source>
        <strain evidence="6">ZS-35-S2</strain>
    </source>
</reference>
<feature type="domain" description="Glycosyltransferase 2-like" evidence="4">
    <location>
        <begin position="7"/>
        <end position="107"/>
    </location>
</feature>
<evidence type="ECO:0000313" key="5">
    <source>
        <dbReference type="EMBL" id="MFD2237512.1"/>
    </source>
</evidence>
<dbReference type="PANTHER" id="PTHR43179:SF12">
    <property type="entry name" value="GALACTOFURANOSYLTRANSFERASE GLFT2"/>
    <property type="match status" value="1"/>
</dbReference>
<evidence type="ECO:0000256" key="1">
    <source>
        <dbReference type="ARBA" id="ARBA00006739"/>
    </source>
</evidence>
<dbReference type="Pfam" id="PF00535">
    <property type="entry name" value="Glycos_transf_2"/>
    <property type="match status" value="1"/>
</dbReference>
<dbReference type="CDD" id="cd04185">
    <property type="entry name" value="GT_2_like_b"/>
    <property type="match status" value="1"/>
</dbReference>
<dbReference type="InterPro" id="IPR029044">
    <property type="entry name" value="Nucleotide-diphossugar_trans"/>
</dbReference>
<evidence type="ECO:0000256" key="2">
    <source>
        <dbReference type="ARBA" id="ARBA00022676"/>
    </source>
</evidence>
<dbReference type="Proteomes" id="UP001597371">
    <property type="component" value="Unassembled WGS sequence"/>
</dbReference>
<keyword evidence="3" id="KW-0808">Transferase</keyword>
<comment type="similarity">
    <text evidence="1">Belongs to the glycosyltransferase 2 family.</text>
</comment>
<gene>
    <name evidence="5" type="ORF">ACFSKQ_08545</name>
</gene>
<dbReference type="SUPFAM" id="SSF53448">
    <property type="entry name" value="Nucleotide-diphospho-sugar transferases"/>
    <property type="match status" value="1"/>
</dbReference>
<keyword evidence="2" id="KW-0328">Glycosyltransferase</keyword>
<dbReference type="PANTHER" id="PTHR43179">
    <property type="entry name" value="RHAMNOSYLTRANSFERASE WBBL"/>
    <property type="match status" value="1"/>
</dbReference>